<accession>A0ABU7KSZ1</accession>
<feature type="region of interest" description="Disordered" evidence="5">
    <location>
        <begin position="204"/>
        <end position="223"/>
    </location>
</feature>
<dbReference type="Gene3D" id="1.10.357.10">
    <property type="entry name" value="Tetracycline Repressor, domain 2"/>
    <property type="match status" value="1"/>
</dbReference>
<name>A0ABU7KSZ1_9ACTN</name>
<dbReference type="RefSeq" id="WP_330159445.1">
    <property type="nucleotide sequence ID" value="NZ_BAAAJA010000021.1"/>
</dbReference>
<dbReference type="SUPFAM" id="SSF46689">
    <property type="entry name" value="Homeodomain-like"/>
    <property type="match status" value="1"/>
</dbReference>
<evidence type="ECO:0000256" key="5">
    <source>
        <dbReference type="SAM" id="MobiDB-lite"/>
    </source>
</evidence>
<evidence type="ECO:0000256" key="3">
    <source>
        <dbReference type="ARBA" id="ARBA00023163"/>
    </source>
</evidence>
<feature type="compositionally biased region" description="Pro residues" evidence="5">
    <location>
        <begin position="212"/>
        <end position="223"/>
    </location>
</feature>
<feature type="domain" description="HTH tetR-type" evidence="6">
    <location>
        <begin position="12"/>
        <end position="72"/>
    </location>
</feature>
<organism evidence="7 8">
    <name type="scientific">Nocardiopsis tropica</name>
    <dbReference type="NCBI Taxonomy" id="109330"/>
    <lineage>
        <taxon>Bacteria</taxon>
        <taxon>Bacillati</taxon>
        <taxon>Actinomycetota</taxon>
        <taxon>Actinomycetes</taxon>
        <taxon>Streptosporangiales</taxon>
        <taxon>Nocardiopsidaceae</taxon>
        <taxon>Nocardiopsis</taxon>
    </lineage>
</organism>
<dbReference type="InterPro" id="IPR009057">
    <property type="entry name" value="Homeodomain-like_sf"/>
</dbReference>
<keyword evidence="2 4" id="KW-0238">DNA-binding</keyword>
<keyword evidence="3" id="KW-0804">Transcription</keyword>
<comment type="caution">
    <text evidence="7">The sequence shown here is derived from an EMBL/GenBank/DDBJ whole genome shotgun (WGS) entry which is preliminary data.</text>
</comment>
<keyword evidence="1" id="KW-0805">Transcription regulation</keyword>
<dbReference type="InterPro" id="IPR001647">
    <property type="entry name" value="HTH_TetR"/>
</dbReference>
<evidence type="ECO:0000256" key="4">
    <source>
        <dbReference type="PROSITE-ProRule" id="PRU00335"/>
    </source>
</evidence>
<evidence type="ECO:0000313" key="7">
    <source>
        <dbReference type="EMBL" id="MEE2052413.1"/>
    </source>
</evidence>
<proteinExistence type="predicted"/>
<evidence type="ECO:0000256" key="1">
    <source>
        <dbReference type="ARBA" id="ARBA00023015"/>
    </source>
</evidence>
<dbReference type="Pfam" id="PF00440">
    <property type="entry name" value="TetR_N"/>
    <property type="match status" value="1"/>
</dbReference>
<protein>
    <submittedName>
        <fullName evidence="7">Helix-turn-helix domain-containing protein</fullName>
    </submittedName>
</protein>
<dbReference type="EMBL" id="JAUUCC010000046">
    <property type="protein sequence ID" value="MEE2052413.1"/>
    <property type="molecule type" value="Genomic_DNA"/>
</dbReference>
<dbReference type="Proteomes" id="UP001348641">
    <property type="component" value="Unassembled WGS sequence"/>
</dbReference>
<dbReference type="InterPro" id="IPR050109">
    <property type="entry name" value="HTH-type_TetR-like_transc_reg"/>
</dbReference>
<sequence length="223" mass="23788">MDTERPIQNEDLTGRARIRDAALEVFAERGAKGATVQLIAAAAGVSTGLIRHHFGSKEGLRRACDEHAIGVLLDQARRAMEEDTAASGFVDSMYRASSAGLRYLARALVEGSPAATDLFDAGAVLAERFLTEHDPVRYPPGAATTRDTATAMGAVQLSTLVLHTHLDRRMGVDTLDVAHTPRVVAAMAGVHTVMAEFLAGERGRPIADSLTPRPPSAPPEEER</sequence>
<evidence type="ECO:0000259" key="6">
    <source>
        <dbReference type="PROSITE" id="PS50977"/>
    </source>
</evidence>
<reference evidence="7 8" key="1">
    <citation type="submission" date="2023-07" db="EMBL/GenBank/DDBJ databases">
        <authorList>
            <person name="Girao M."/>
            <person name="Carvalho M.F."/>
        </authorList>
    </citation>
    <scope>NUCLEOTIDE SEQUENCE [LARGE SCALE GENOMIC DNA]</scope>
    <source>
        <strain evidence="7 8">66/93</strain>
    </source>
</reference>
<dbReference type="PROSITE" id="PS50977">
    <property type="entry name" value="HTH_TETR_2"/>
    <property type="match status" value="1"/>
</dbReference>
<evidence type="ECO:0000256" key="2">
    <source>
        <dbReference type="ARBA" id="ARBA00023125"/>
    </source>
</evidence>
<evidence type="ECO:0000313" key="8">
    <source>
        <dbReference type="Proteomes" id="UP001348641"/>
    </source>
</evidence>
<dbReference type="PANTHER" id="PTHR30055">
    <property type="entry name" value="HTH-TYPE TRANSCRIPTIONAL REGULATOR RUTR"/>
    <property type="match status" value="1"/>
</dbReference>
<dbReference type="PRINTS" id="PR00455">
    <property type="entry name" value="HTHTETR"/>
</dbReference>
<gene>
    <name evidence="7" type="ORF">Q8A49_18095</name>
</gene>
<dbReference type="PANTHER" id="PTHR30055:SF234">
    <property type="entry name" value="HTH-TYPE TRANSCRIPTIONAL REGULATOR BETI"/>
    <property type="match status" value="1"/>
</dbReference>
<feature type="DNA-binding region" description="H-T-H motif" evidence="4">
    <location>
        <begin position="35"/>
        <end position="54"/>
    </location>
</feature>